<accession>A0ACB5SWT3</accession>
<dbReference type="EMBL" id="BSXS01001191">
    <property type="protein sequence ID" value="GME75380.1"/>
    <property type="molecule type" value="Genomic_DNA"/>
</dbReference>
<reference evidence="1" key="1">
    <citation type="submission" date="2023-04" db="EMBL/GenBank/DDBJ databases">
        <title>Ambrosiozyma monospora NBRC 10751.</title>
        <authorList>
            <person name="Ichikawa N."/>
            <person name="Sato H."/>
            <person name="Tonouchi N."/>
        </authorList>
    </citation>
    <scope>NUCLEOTIDE SEQUENCE</scope>
    <source>
        <strain evidence="1">NBRC 10751</strain>
    </source>
</reference>
<proteinExistence type="predicted"/>
<evidence type="ECO:0000313" key="2">
    <source>
        <dbReference type="Proteomes" id="UP001165064"/>
    </source>
</evidence>
<gene>
    <name evidence="1" type="ORF">Amon02_000213500</name>
</gene>
<sequence length="534" mass="60490">MTDSKKSFNYSLAKRKDPMKDYIHISSALPIEVQHVILSTVFQNIFDDRKWIIGSTLKYNTENWNFFTWATHLFSDGPVLEVDTLEKLKTQKAAVLLTFKLNTKVQVTMKLQVPPSKPPAYMKNFFKSFKLERLTVDITSLVSNVKYLSNFIGTLVDLEPRRFIISNVVSLDDLYCNKWSTRITGLDNFLWKLIPEFTLRLGDFSSLRYISLETIMPQKAAATAVKPLLQTTSLTEVHVSFHDKRYIKIDPNSSTENEWAALLKKFENKLFLHAPAVTCALTQANMSFLDHLKDLSTIQCLEPSSSKMVSALKVKNMNITVPLENATFVNGKTVTMTLTGKSYKNCNFKSMKALTHASTGCQSVERGAPEQRNTVEICLKSLLSFPDTLKWLNLTKAKIAPNANNELIKIPYSLQTLHCIPEHLLLLDTKSPERLRALVVSVMGLVLKSDPCWEKIPPTVEILKLEGPIVVEDVKAADEDSFFKNGCEDSRRLGGVKLPDEIKKIKLDIKFNFIDKERNPVPDKLSYIFLNAGV</sequence>
<comment type="caution">
    <text evidence="1">The sequence shown here is derived from an EMBL/GenBank/DDBJ whole genome shotgun (WGS) entry which is preliminary data.</text>
</comment>
<dbReference type="Proteomes" id="UP001165064">
    <property type="component" value="Unassembled WGS sequence"/>
</dbReference>
<name>A0ACB5SWT3_AMBMO</name>
<protein>
    <submittedName>
        <fullName evidence="1">Unnamed protein product</fullName>
    </submittedName>
</protein>
<keyword evidence="2" id="KW-1185">Reference proteome</keyword>
<organism evidence="1 2">
    <name type="scientific">Ambrosiozyma monospora</name>
    <name type="common">Yeast</name>
    <name type="synonym">Endomycopsis monosporus</name>
    <dbReference type="NCBI Taxonomy" id="43982"/>
    <lineage>
        <taxon>Eukaryota</taxon>
        <taxon>Fungi</taxon>
        <taxon>Dikarya</taxon>
        <taxon>Ascomycota</taxon>
        <taxon>Saccharomycotina</taxon>
        <taxon>Pichiomycetes</taxon>
        <taxon>Pichiales</taxon>
        <taxon>Pichiaceae</taxon>
        <taxon>Ambrosiozyma</taxon>
    </lineage>
</organism>
<evidence type="ECO:0000313" key="1">
    <source>
        <dbReference type="EMBL" id="GME75380.1"/>
    </source>
</evidence>